<feature type="region of interest" description="Disordered" evidence="1">
    <location>
        <begin position="289"/>
        <end position="310"/>
    </location>
</feature>
<feature type="compositionally biased region" description="Polar residues" evidence="1">
    <location>
        <begin position="143"/>
        <end position="154"/>
    </location>
</feature>
<dbReference type="EMBL" id="DS566045">
    <property type="status" value="NOT_ANNOTATED_CDS"/>
    <property type="molecule type" value="Genomic_DNA"/>
</dbReference>
<feature type="compositionally biased region" description="Low complexity" evidence="1">
    <location>
        <begin position="83"/>
        <end position="105"/>
    </location>
</feature>
<dbReference type="VEuPathDB" id="FungiDB:KRP23_9009"/>
<feature type="compositionally biased region" description="Basic and acidic residues" evidence="1">
    <location>
        <begin position="598"/>
        <end position="609"/>
    </location>
</feature>
<feature type="compositionally biased region" description="Low complexity" evidence="1">
    <location>
        <begin position="34"/>
        <end position="44"/>
    </location>
</feature>
<feature type="compositionally biased region" description="Acidic residues" evidence="1">
    <location>
        <begin position="289"/>
        <end position="299"/>
    </location>
</feature>
<organism evidence="2 3">
    <name type="scientific">Phytophthora ramorum</name>
    <name type="common">Sudden oak death agent</name>
    <dbReference type="NCBI Taxonomy" id="164328"/>
    <lineage>
        <taxon>Eukaryota</taxon>
        <taxon>Sar</taxon>
        <taxon>Stramenopiles</taxon>
        <taxon>Oomycota</taxon>
        <taxon>Peronosporomycetes</taxon>
        <taxon>Peronosporales</taxon>
        <taxon>Peronosporaceae</taxon>
        <taxon>Phytophthora</taxon>
    </lineage>
</organism>
<dbReference type="AlphaFoldDB" id="H3GTA0"/>
<accession>H3GTA0</accession>
<keyword evidence="3" id="KW-1185">Reference proteome</keyword>
<dbReference type="EnsemblProtists" id="Phyra80331">
    <property type="protein sequence ID" value="Phyra80331"/>
    <property type="gene ID" value="Phyra80331"/>
</dbReference>
<reference evidence="2" key="2">
    <citation type="submission" date="2015-06" db="UniProtKB">
        <authorList>
            <consortium name="EnsemblProtists"/>
        </authorList>
    </citation>
    <scope>IDENTIFICATION</scope>
    <source>
        <strain evidence="2">Pr102</strain>
    </source>
</reference>
<feature type="compositionally biased region" description="Basic residues" evidence="1">
    <location>
        <begin position="12"/>
        <end position="27"/>
    </location>
</feature>
<reference evidence="3" key="1">
    <citation type="journal article" date="2006" name="Science">
        <title>Phytophthora genome sequences uncover evolutionary origins and mechanisms of pathogenesis.</title>
        <authorList>
            <person name="Tyler B.M."/>
            <person name="Tripathy S."/>
            <person name="Zhang X."/>
            <person name="Dehal P."/>
            <person name="Jiang R.H."/>
            <person name="Aerts A."/>
            <person name="Arredondo F.D."/>
            <person name="Baxter L."/>
            <person name="Bensasson D."/>
            <person name="Beynon J.L."/>
            <person name="Chapman J."/>
            <person name="Damasceno C.M."/>
            <person name="Dorrance A.E."/>
            <person name="Dou D."/>
            <person name="Dickerman A.W."/>
            <person name="Dubchak I.L."/>
            <person name="Garbelotto M."/>
            <person name="Gijzen M."/>
            <person name="Gordon S.G."/>
            <person name="Govers F."/>
            <person name="Grunwald N.J."/>
            <person name="Huang W."/>
            <person name="Ivors K.L."/>
            <person name="Jones R.W."/>
            <person name="Kamoun S."/>
            <person name="Krampis K."/>
            <person name="Lamour K.H."/>
            <person name="Lee M.K."/>
            <person name="McDonald W.H."/>
            <person name="Medina M."/>
            <person name="Meijer H.J."/>
            <person name="Nordberg E.K."/>
            <person name="Maclean D.J."/>
            <person name="Ospina-Giraldo M.D."/>
            <person name="Morris P.F."/>
            <person name="Phuntumart V."/>
            <person name="Putnam N.H."/>
            <person name="Rash S."/>
            <person name="Rose J.K."/>
            <person name="Sakihama Y."/>
            <person name="Salamov A.A."/>
            <person name="Savidor A."/>
            <person name="Scheuring C.F."/>
            <person name="Smith B.M."/>
            <person name="Sobral B.W."/>
            <person name="Terry A."/>
            <person name="Torto-Alalibo T.A."/>
            <person name="Win J."/>
            <person name="Xu Z."/>
            <person name="Zhang H."/>
            <person name="Grigoriev I.V."/>
            <person name="Rokhsar D.S."/>
            <person name="Boore J.L."/>
        </authorList>
    </citation>
    <scope>NUCLEOTIDE SEQUENCE [LARGE SCALE GENOMIC DNA]</scope>
    <source>
        <strain evidence="3">Pr102</strain>
    </source>
</reference>
<feature type="region of interest" description="Disordered" evidence="1">
    <location>
        <begin position="598"/>
        <end position="630"/>
    </location>
</feature>
<evidence type="ECO:0000313" key="2">
    <source>
        <dbReference type="EnsemblProtists" id="Phyra80331"/>
    </source>
</evidence>
<feature type="region of interest" description="Disordered" evidence="1">
    <location>
        <begin position="388"/>
        <end position="418"/>
    </location>
</feature>
<evidence type="ECO:0000313" key="3">
    <source>
        <dbReference type="Proteomes" id="UP000005238"/>
    </source>
</evidence>
<sequence length="630" mass="70320">MPLFSRSSERKPKTKSHRFSLRKHHRHLSDASDDVSASLSSSHSSHSDRKAPPRRQTQPVSREPEQTIVVPPSTNAVLNTKAPPSALSSSARSSASTLRSTSPTLHENLSGGENDTEISEISEESETRDSVNSPPPSMRNSRHSGQNSSRSARNSLAEYRQLQCSMSYKNRVNSDAYRGTSTTSSSSDLRMSERMSDMRTSLVDGFRFTNTSVRSSDGHSLLNARISESSTAITPAGPAASVDLSVPSPTNRISELSTSSGSARMTEANVAALQTRRAFQQMVLAMEDEDSGDEYESDSDAWHTSSSHSSTGVVRLGADEYRKFQFRLRQLEEVTAEQARKQADMEQTIEQEVQNRTQKVVEAMEKQIGMYKQAKELECEREVQRRVSEHLENPRMSRSASRASMTSGRSSAYGLHTSSSVGSFRESYNISSSIKEEGSLEKLLHPRRSRKRLEQMKEREEAQKREMEQFREFIRTTEMRVTQTQGLDVFMSATQLEKAKNCLEDLADPLLPESLVQSSPTDLIELICVLRKNGREQEKQIEEAKGLVTAAIEAREDAEATAREAVELTLMLDARLDRAVHDEQKLVWQARKLSAADEFRHARESRETRGISAGSSDWQFGTPASSSLLE</sequence>
<dbReference type="HOGENOM" id="CLU_016640_0_0_1"/>
<dbReference type="InParanoid" id="H3GTA0"/>
<feature type="region of interest" description="Disordered" evidence="1">
    <location>
        <begin position="1"/>
        <end position="154"/>
    </location>
</feature>
<dbReference type="OMA" id="MRVTQTQ"/>
<feature type="compositionally biased region" description="Polar residues" evidence="1">
    <location>
        <begin position="613"/>
        <end position="630"/>
    </location>
</feature>
<dbReference type="eggNOG" id="ENOG502RAIA">
    <property type="taxonomic scope" value="Eukaryota"/>
</dbReference>
<dbReference type="Proteomes" id="UP000005238">
    <property type="component" value="Unassembled WGS sequence"/>
</dbReference>
<dbReference type="VEuPathDB" id="FungiDB:KRP22_9363"/>
<feature type="compositionally biased region" description="Acidic residues" evidence="1">
    <location>
        <begin position="114"/>
        <end position="126"/>
    </location>
</feature>
<feature type="compositionally biased region" description="Low complexity" evidence="1">
    <location>
        <begin position="396"/>
        <end position="412"/>
    </location>
</feature>
<protein>
    <submittedName>
        <fullName evidence="2">Uncharacterized protein</fullName>
    </submittedName>
</protein>
<name>H3GTA0_PHYRM</name>
<proteinExistence type="predicted"/>
<evidence type="ECO:0000256" key="1">
    <source>
        <dbReference type="SAM" id="MobiDB-lite"/>
    </source>
</evidence>